<feature type="transmembrane region" description="Helical" evidence="8">
    <location>
        <begin position="662"/>
        <end position="678"/>
    </location>
</feature>
<dbReference type="Proteomes" id="UP001284601">
    <property type="component" value="Unassembled WGS sequence"/>
</dbReference>
<organism evidence="10 11">
    <name type="scientific">Conexibacter stalactiti</name>
    <dbReference type="NCBI Taxonomy" id="1940611"/>
    <lineage>
        <taxon>Bacteria</taxon>
        <taxon>Bacillati</taxon>
        <taxon>Actinomycetota</taxon>
        <taxon>Thermoleophilia</taxon>
        <taxon>Solirubrobacterales</taxon>
        <taxon>Conexibacteraceae</taxon>
        <taxon>Conexibacter</taxon>
    </lineage>
</organism>
<accession>A0ABU4HZW8</accession>
<dbReference type="InterPro" id="IPR050297">
    <property type="entry name" value="LipidA_mod_glycosyltrf_83"/>
</dbReference>
<dbReference type="GO" id="GO:0016757">
    <property type="term" value="F:glycosyltransferase activity"/>
    <property type="evidence" value="ECO:0007669"/>
    <property type="project" value="UniProtKB-KW"/>
</dbReference>
<feature type="transmembrane region" description="Helical" evidence="8">
    <location>
        <begin position="720"/>
        <end position="740"/>
    </location>
</feature>
<evidence type="ECO:0000256" key="1">
    <source>
        <dbReference type="ARBA" id="ARBA00004651"/>
    </source>
</evidence>
<evidence type="ECO:0000259" key="9">
    <source>
        <dbReference type="Pfam" id="PF13231"/>
    </source>
</evidence>
<feature type="transmembrane region" description="Helical" evidence="8">
    <location>
        <begin position="49"/>
        <end position="69"/>
    </location>
</feature>
<keyword evidence="5 8" id="KW-0812">Transmembrane</keyword>
<evidence type="ECO:0000313" key="10">
    <source>
        <dbReference type="EMBL" id="MDW5598811.1"/>
    </source>
</evidence>
<comment type="subcellular location">
    <subcellularLocation>
        <location evidence="1">Cell membrane</location>
        <topology evidence="1">Multi-pass membrane protein</topology>
    </subcellularLocation>
</comment>
<dbReference type="PANTHER" id="PTHR33908">
    <property type="entry name" value="MANNOSYLTRANSFERASE YKCB-RELATED"/>
    <property type="match status" value="1"/>
</dbReference>
<keyword evidence="2" id="KW-1003">Cell membrane</keyword>
<evidence type="ECO:0000256" key="4">
    <source>
        <dbReference type="ARBA" id="ARBA00022679"/>
    </source>
</evidence>
<feature type="transmembrane region" description="Helical" evidence="8">
    <location>
        <begin position="634"/>
        <end position="650"/>
    </location>
</feature>
<feature type="transmembrane region" description="Helical" evidence="8">
    <location>
        <begin position="326"/>
        <end position="347"/>
    </location>
</feature>
<feature type="transmembrane region" description="Helical" evidence="8">
    <location>
        <begin position="116"/>
        <end position="134"/>
    </location>
</feature>
<feature type="transmembrane region" description="Helical" evidence="8">
    <location>
        <begin position="140"/>
        <end position="160"/>
    </location>
</feature>
<keyword evidence="3 10" id="KW-0328">Glycosyltransferase</keyword>
<feature type="transmembrane region" description="Helical" evidence="8">
    <location>
        <begin position="853"/>
        <end position="870"/>
    </location>
</feature>
<evidence type="ECO:0000256" key="5">
    <source>
        <dbReference type="ARBA" id="ARBA00022692"/>
    </source>
</evidence>
<keyword evidence="4 10" id="KW-0808">Transferase</keyword>
<sequence length="1006" mass="103691">MSATTTQTARAVGGVRAGGTAGGAADAGGSARGAALPPARLRAVAGEQLGVAAGQLAAGAGNLAFSLVAARLLAPGAFAQLAAFLALYLLLHMPLASLSAGGALAPAAVPPLRRRLWRIGAAAGLALAALAWPLSLLLSLPLPLLLALAVAAPAAGPIALERGRLYGLRRARGVVASLLAEPGVRLTLGVLLAIPCGAIGGAFAVAAAGWVGLGVAWWAGRGAAPQAAHEIAPGTAREVTRGTAREVTRGTAREVARGTAREVTRGTAREVVPGTARAAAPSHAPEANAARRAWPAVTAFLLLALVQSQDVLFAQALLPDGEAGRFAVVSTLGGIAAFATTTVPLMLLPRAAGGDRRALPVALVVAALLGGGATTIAALAPADLLRDAFGADYGPVAPLVGPYVGAMALLGIARVLVADACARGRGRALLWPIGAAVALQATLLAATADDAAGIARATVVSAAALTAVLAAWTLAALRGGDGATVIRFPAPDLAGGTRAAAQRLAGLARDPVFLAVVLATVAAAALRLLALRGIWLDEATSIQQAQLPFGEMLDRLRATDVHPPLHHISMWLTVRAFGTGELAVRVPSLIAGTALVPLLYATARDLWDRRAGVAAAVLGTVAPFVVWYSAEARMYAFFMLFALLAVWAQVRITEHGGRTRDWALYAVATVLLLYDQYFAILVVGVQQAAFALTGWSRLGAARRARADERDAEAKIAARNAFLRGWLISGAVIALALLPLLDFAHAQFSANEAAGRGFDSPAQAGAGVAQGGTAQQPSVYGAITNLVWALWGYHSDSLMANLTALWPAGMLLALLLLGRGRSRGTALVAAVAILPAAALFAVGELKPALFEVRYFIAAVPMLLLLVARALTSWAASRLATGLLVAAFAATLAGGLLDQQVNGANPRLYDFRGALEAVERRAGPHDVLIYNPDYLTDVISYYAPGVNAQPMGRDLPKRRDATLFVLGSFLDKPAFAASTGGLVEKLRETRTLVRTWRLAQVRVWEFRR</sequence>
<feature type="transmembrane region" description="Helical" evidence="8">
    <location>
        <begin position="400"/>
        <end position="417"/>
    </location>
</feature>
<feature type="transmembrane region" description="Helical" evidence="8">
    <location>
        <begin position="612"/>
        <end position="628"/>
    </location>
</feature>
<keyword evidence="11" id="KW-1185">Reference proteome</keyword>
<name>A0ABU4HZW8_9ACTN</name>
<evidence type="ECO:0000256" key="8">
    <source>
        <dbReference type="SAM" id="Phobius"/>
    </source>
</evidence>
<dbReference type="EMBL" id="JAWSTH010000187">
    <property type="protein sequence ID" value="MDW5598811.1"/>
    <property type="molecule type" value="Genomic_DNA"/>
</dbReference>
<dbReference type="PANTHER" id="PTHR33908:SF11">
    <property type="entry name" value="MEMBRANE PROTEIN"/>
    <property type="match status" value="1"/>
</dbReference>
<dbReference type="InterPro" id="IPR038731">
    <property type="entry name" value="RgtA/B/C-like"/>
</dbReference>
<gene>
    <name evidence="10" type="ORF">R7226_30920</name>
</gene>
<feature type="transmembrane region" description="Helical" evidence="8">
    <location>
        <begin position="512"/>
        <end position="530"/>
    </location>
</feature>
<feature type="domain" description="Glycosyltransferase RgtA/B/C/D-like" evidence="9">
    <location>
        <begin position="562"/>
        <end position="693"/>
    </location>
</feature>
<dbReference type="RefSeq" id="WP_318601399.1">
    <property type="nucleotide sequence ID" value="NZ_JAWSTH010000187.1"/>
</dbReference>
<reference evidence="11" key="1">
    <citation type="submission" date="2023-07" db="EMBL/GenBank/DDBJ databases">
        <title>Conexibacter stalactiti sp. nov., isolated from stalactites in a lava cave and emended description of the genus Conexibacter.</title>
        <authorList>
            <person name="Lee S.D."/>
        </authorList>
    </citation>
    <scope>NUCLEOTIDE SEQUENCE [LARGE SCALE GENOMIC DNA]</scope>
    <source>
        <strain evidence="11">KCTC 39840</strain>
    </source>
</reference>
<feature type="transmembrane region" description="Helical" evidence="8">
    <location>
        <begin position="823"/>
        <end position="841"/>
    </location>
</feature>
<feature type="transmembrane region" description="Helical" evidence="8">
    <location>
        <begin position="359"/>
        <end position="380"/>
    </location>
</feature>
<feature type="transmembrane region" description="Helical" evidence="8">
    <location>
        <begin position="454"/>
        <end position="477"/>
    </location>
</feature>
<reference evidence="10 11" key="2">
    <citation type="submission" date="2023-10" db="EMBL/GenBank/DDBJ databases">
        <authorList>
            <person name="Han X.F."/>
        </authorList>
    </citation>
    <scope>NUCLEOTIDE SEQUENCE [LARGE SCALE GENOMIC DNA]</scope>
    <source>
        <strain evidence="10 11">KCTC 39840</strain>
    </source>
</reference>
<feature type="transmembrane region" description="Helical" evidence="8">
    <location>
        <begin position="81"/>
        <end position="104"/>
    </location>
</feature>
<evidence type="ECO:0000256" key="3">
    <source>
        <dbReference type="ARBA" id="ARBA00022676"/>
    </source>
</evidence>
<dbReference type="EC" id="2.4.-.-" evidence="10"/>
<evidence type="ECO:0000256" key="6">
    <source>
        <dbReference type="ARBA" id="ARBA00022989"/>
    </source>
</evidence>
<feature type="transmembrane region" description="Helical" evidence="8">
    <location>
        <begin position="582"/>
        <end position="600"/>
    </location>
</feature>
<comment type="caution">
    <text evidence="10">The sequence shown here is derived from an EMBL/GenBank/DDBJ whole genome shotgun (WGS) entry which is preliminary data.</text>
</comment>
<feature type="transmembrane region" description="Helical" evidence="8">
    <location>
        <begin position="877"/>
        <end position="895"/>
    </location>
</feature>
<keyword evidence="7 8" id="KW-0472">Membrane</keyword>
<feature type="transmembrane region" description="Helical" evidence="8">
    <location>
        <begin position="797"/>
        <end position="816"/>
    </location>
</feature>
<evidence type="ECO:0000256" key="2">
    <source>
        <dbReference type="ARBA" id="ARBA00022475"/>
    </source>
</evidence>
<proteinExistence type="predicted"/>
<keyword evidence="6 8" id="KW-1133">Transmembrane helix</keyword>
<protein>
    <submittedName>
        <fullName evidence="10">Glycosyltransferase family 39 protein</fullName>
        <ecNumber evidence="10">2.4.-.-</ecNumber>
    </submittedName>
</protein>
<evidence type="ECO:0000313" key="11">
    <source>
        <dbReference type="Proteomes" id="UP001284601"/>
    </source>
</evidence>
<evidence type="ECO:0000256" key="7">
    <source>
        <dbReference type="ARBA" id="ARBA00023136"/>
    </source>
</evidence>
<dbReference type="Pfam" id="PF13231">
    <property type="entry name" value="PMT_2"/>
    <property type="match status" value="1"/>
</dbReference>